<evidence type="ECO:0000256" key="2">
    <source>
        <dbReference type="ARBA" id="ARBA00022448"/>
    </source>
</evidence>
<dbReference type="InterPro" id="IPR003439">
    <property type="entry name" value="ABC_transporter-like_ATP-bd"/>
</dbReference>
<dbReference type="Pfam" id="PF00005">
    <property type="entry name" value="ABC_tran"/>
    <property type="match status" value="1"/>
</dbReference>
<dbReference type="InterPro" id="IPR003593">
    <property type="entry name" value="AAA+_ATPase"/>
</dbReference>
<dbReference type="Proteomes" id="UP000229896">
    <property type="component" value="Unassembled WGS sequence"/>
</dbReference>
<dbReference type="PANTHER" id="PTHR42711:SF5">
    <property type="entry name" value="ABC TRANSPORTER ATP-BINDING PROTEIN NATA"/>
    <property type="match status" value="1"/>
</dbReference>
<comment type="caution">
    <text evidence="6">The sequence shown here is derived from an EMBL/GenBank/DDBJ whole genome shotgun (WGS) entry which is preliminary data.</text>
</comment>
<name>A0A2M6YD57_9BACT</name>
<feature type="domain" description="ABC transporter" evidence="5">
    <location>
        <begin position="7"/>
        <end position="230"/>
    </location>
</feature>
<dbReference type="SUPFAM" id="SSF52540">
    <property type="entry name" value="P-loop containing nucleoside triphosphate hydrolases"/>
    <property type="match status" value="1"/>
</dbReference>
<protein>
    <recommendedName>
        <fullName evidence="5">ABC transporter domain-containing protein</fullName>
    </recommendedName>
</protein>
<comment type="similarity">
    <text evidence="1">Belongs to the ABC transporter superfamily.</text>
</comment>
<evidence type="ECO:0000259" key="5">
    <source>
        <dbReference type="PROSITE" id="PS50893"/>
    </source>
</evidence>
<keyword evidence="3" id="KW-0547">Nucleotide-binding</keyword>
<gene>
    <name evidence="6" type="ORF">COT12_00055</name>
</gene>
<dbReference type="PANTHER" id="PTHR42711">
    <property type="entry name" value="ABC TRANSPORTER ATP-BINDING PROTEIN"/>
    <property type="match status" value="1"/>
</dbReference>
<dbReference type="AlphaFoldDB" id="A0A2M6YD57"/>
<evidence type="ECO:0000256" key="3">
    <source>
        <dbReference type="ARBA" id="ARBA00022741"/>
    </source>
</evidence>
<dbReference type="InterPro" id="IPR050763">
    <property type="entry name" value="ABC_transporter_ATP-binding"/>
</dbReference>
<proteinExistence type="inferred from homology"/>
<dbReference type="PROSITE" id="PS00211">
    <property type="entry name" value="ABC_TRANSPORTER_1"/>
    <property type="match status" value="1"/>
</dbReference>
<evidence type="ECO:0000313" key="6">
    <source>
        <dbReference type="EMBL" id="PIU24630.1"/>
    </source>
</evidence>
<dbReference type="PROSITE" id="PS50893">
    <property type="entry name" value="ABC_TRANSPORTER_2"/>
    <property type="match status" value="1"/>
</dbReference>
<dbReference type="GO" id="GO:0005524">
    <property type="term" value="F:ATP binding"/>
    <property type="evidence" value="ECO:0007669"/>
    <property type="project" value="UniProtKB-KW"/>
</dbReference>
<accession>A0A2M6YD57</accession>
<dbReference type="CDD" id="cd03230">
    <property type="entry name" value="ABC_DR_subfamily_A"/>
    <property type="match status" value="1"/>
</dbReference>
<dbReference type="SMART" id="SM00382">
    <property type="entry name" value="AAA"/>
    <property type="match status" value="1"/>
</dbReference>
<dbReference type="Gene3D" id="3.40.50.300">
    <property type="entry name" value="P-loop containing nucleotide triphosphate hydrolases"/>
    <property type="match status" value="1"/>
</dbReference>
<organism evidence="6 7">
    <name type="scientific">Candidatus Berkelbacteria bacterium CG08_land_8_20_14_0_20_39_8</name>
    <dbReference type="NCBI Taxonomy" id="1974511"/>
    <lineage>
        <taxon>Bacteria</taxon>
        <taxon>Candidatus Berkelbacteria</taxon>
    </lineage>
</organism>
<reference evidence="7" key="1">
    <citation type="submission" date="2017-09" db="EMBL/GenBank/DDBJ databases">
        <title>Depth-based differentiation of microbial function through sediment-hosted aquifers and enrichment of novel symbionts in the deep terrestrial subsurface.</title>
        <authorList>
            <person name="Probst A.J."/>
            <person name="Ladd B."/>
            <person name="Jarett J.K."/>
            <person name="Geller-Mcgrath D.E."/>
            <person name="Sieber C.M.K."/>
            <person name="Emerson J.B."/>
            <person name="Anantharaman K."/>
            <person name="Thomas B.C."/>
            <person name="Malmstrom R."/>
            <person name="Stieglmeier M."/>
            <person name="Klingl A."/>
            <person name="Woyke T."/>
            <person name="Ryan C.M."/>
            <person name="Banfield J.F."/>
        </authorList>
    </citation>
    <scope>NUCLEOTIDE SEQUENCE [LARGE SCALE GENOMIC DNA]</scope>
</reference>
<dbReference type="EMBL" id="PEXI01000003">
    <property type="protein sequence ID" value="PIU24630.1"/>
    <property type="molecule type" value="Genomic_DNA"/>
</dbReference>
<dbReference type="InterPro" id="IPR027417">
    <property type="entry name" value="P-loop_NTPase"/>
</dbReference>
<dbReference type="InterPro" id="IPR017871">
    <property type="entry name" value="ABC_transporter-like_CS"/>
</dbReference>
<dbReference type="GO" id="GO:0016887">
    <property type="term" value="F:ATP hydrolysis activity"/>
    <property type="evidence" value="ECO:0007669"/>
    <property type="project" value="InterPro"/>
</dbReference>
<evidence type="ECO:0000256" key="4">
    <source>
        <dbReference type="ARBA" id="ARBA00022840"/>
    </source>
</evidence>
<evidence type="ECO:0000256" key="1">
    <source>
        <dbReference type="ARBA" id="ARBA00005417"/>
    </source>
</evidence>
<keyword evidence="2" id="KW-0813">Transport</keyword>
<evidence type="ECO:0000313" key="7">
    <source>
        <dbReference type="Proteomes" id="UP000229896"/>
    </source>
</evidence>
<sequence length="305" mass="34447">MSDETVLEIKNLKKHFGAVKAIDGVSFSIQKGEIFGFLGPNGAGKTTTIRSMMDFIRPTSGEIKILGLDAKSDSIKLKNKIGYLSDTARFYNHWNVKKHLDFQQTLRGKSKNLKELIKLFGLTSQQNFANLSSGNKRKLSIILALMNQSEILILDEPTSTLDPILQNVFLNYIDNYVKNGGTVFMSSHNLSEVEKICDRIGIIKDGKMVAVKRISEMKLMKMYNVKFHAENVDLSKFKTSNVEISDYIDGITNIKVKGDINPIIEKLAKIKVKDLEITHASLEDIFMEFYTTDSRNANKPEIKKE</sequence>
<keyword evidence="4" id="KW-0067">ATP-binding</keyword>